<protein>
    <submittedName>
        <fullName evidence="1">Uncharacterized protein</fullName>
    </submittedName>
</protein>
<comment type="caution">
    <text evidence="1">The sequence shown here is derived from an EMBL/GenBank/DDBJ whole genome shotgun (WGS) entry which is preliminary data.</text>
</comment>
<dbReference type="AlphaFoldDB" id="A0A2K0XM54"/>
<evidence type="ECO:0000313" key="1">
    <source>
        <dbReference type="EMBL" id="PNP95583.1"/>
    </source>
</evidence>
<dbReference type="Proteomes" id="UP000236634">
    <property type="component" value="Unassembled WGS sequence"/>
</dbReference>
<organism evidence="1 2">
    <name type="scientific">Hoylesella timonensis</name>
    <dbReference type="NCBI Taxonomy" id="386414"/>
    <lineage>
        <taxon>Bacteria</taxon>
        <taxon>Pseudomonadati</taxon>
        <taxon>Bacteroidota</taxon>
        <taxon>Bacteroidia</taxon>
        <taxon>Bacteroidales</taxon>
        <taxon>Prevotellaceae</taxon>
        <taxon>Hoylesella</taxon>
    </lineage>
</organism>
<accession>A0A2K0XM54</accession>
<name>A0A2K0XM54_9BACT</name>
<proteinExistence type="predicted"/>
<sequence length="110" mass="12993">MNIIFKEEALSELYETGKTKDKKYKQICKNKRLVDGYIRAVGIIYDVECTDELKNFSFLHYEKLRYQQKEPLSSVRLVNGLVERLLFKEIKDGIEVELIEIDSTHYGNKK</sequence>
<dbReference type="EMBL" id="NBAX01000003">
    <property type="protein sequence ID" value="PNP95583.1"/>
    <property type="molecule type" value="Genomic_DNA"/>
</dbReference>
<evidence type="ECO:0000313" key="2">
    <source>
        <dbReference type="Proteomes" id="UP000236634"/>
    </source>
</evidence>
<reference evidence="1 2" key="1">
    <citation type="submission" date="2017-03" db="EMBL/GenBank/DDBJ databases">
        <authorList>
            <person name="Afonso C.L."/>
            <person name="Miller P.J."/>
            <person name="Scott M.A."/>
            <person name="Spackman E."/>
            <person name="Goraichik I."/>
            <person name="Dimitrov K.M."/>
            <person name="Suarez D.L."/>
            <person name="Swayne D.E."/>
        </authorList>
    </citation>
    <scope>NUCLEOTIDE SEQUENCE [LARGE SCALE GENOMIC DNA]</scope>
    <source>
        <strain evidence="1 2">DNF00076</strain>
    </source>
</reference>
<gene>
    <name evidence="1" type="ORF">BFS16_04265</name>
</gene>
<dbReference type="RefSeq" id="WP_036896706.1">
    <property type="nucleotide sequence ID" value="NZ_NBAX01000003.1"/>
</dbReference>